<name>A0A165RIL7_9APHY</name>
<dbReference type="PANTHER" id="PTHR17630">
    <property type="entry name" value="DIENELACTONE HYDROLASE"/>
    <property type="match status" value="1"/>
</dbReference>
<dbReference type="SUPFAM" id="SSF53474">
    <property type="entry name" value="alpha/beta-Hydrolases"/>
    <property type="match status" value="1"/>
</dbReference>
<sequence length="249" mass="27295">MSHGLCQHCVSGVRHEGTPEGKIEQIGGVECYVATPSGDYDKSKVVLFLTDVFGIPLNNNKLLADDFARNGYRTVIPDYLHNDPVPEDAFDAPGKFDIGAWAANHGENVWKPVVDHVVAALKAEGVTRIGTVGYCYGAPSAFYLAYSNTSAVTVVTHPTRLNPESLQKYRDESTVPLLINSCEVDPMFPPDLQAKSDEIFKGFAPGYERTYWDGCTHGFAVRGDISDPKVKAGKEGAFEATVKFYQKHF</sequence>
<feature type="domain" description="Dienelactone hydrolase" evidence="1">
    <location>
        <begin position="30"/>
        <end position="248"/>
    </location>
</feature>
<organism evidence="2 3">
    <name type="scientific">Daedalea quercina L-15889</name>
    <dbReference type="NCBI Taxonomy" id="1314783"/>
    <lineage>
        <taxon>Eukaryota</taxon>
        <taxon>Fungi</taxon>
        <taxon>Dikarya</taxon>
        <taxon>Basidiomycota</taxon>
        <taxon>Agaricomycotina</taxon>
        <taxon>Agaricomycetes</taxon>
        <taxon>Polyporales</taxon>
        <taxon>Fomitopsis</taxon>
    </lineage>
</organism>
<evidence type="ECO:0000259" key="1">
    <source>
        <dbReference type="Pfam" id="PF01738"/>
    </source>
</evidence>
<evidence type="ECO:0000313" key="2">
    <source>
        <dbReference type="EMBL" id="KZT70800.1"/>
    </source>
</evidence>
<dbReference type="OrthoDB" id="17560at2759"/>
<keyword evidence="2" id="KW-0378">Hydrolase</keyword>
<proteinExistence type="predicted"/>
<dbReference type="InterPro" id="IPR002925">
    <property type="entry name" value="Dienelactn_hydro"/>
</dbReference>
<dbReference type="Pfam" id="PF01738">
    <property type="entry name" value="DLH"/>
    <property type="match status" value="1"/>
</dbReference>
<dbReference type="PANTHER" id="PTHR17630:SF44">
    <property type="entry name" value="PROTEIN AIM2"/>
    <property type="match status" value="1"/>
</dbReference>
<dbReference type="AlphaFoldDB" id="A0A165RIL7"/>
<keyword evidence="3" id="KW-1185">Reference proteome</keyword>
<dbReference type="InterPro" id="IPR029058">
    <property type="entry name" value="AB_hydrolase_fold"/>
</dbReference>
<evidence type="ECO:0000313" key="3">
    <source>
        <dbReference type="Proteomes" id="UP000076727"/>
    </source>
</evidence>
<dbReference type="Proteomes" id="UP000076727">
    <property type="component" value="Unassembled WGS sequence"/>
</dbReference>
<reference evidence="2 3" key="1">
    <citation type="journal article" date="2016" name="Mol. Biol. Evol.">
        <title>Comparative Genomics of Early-Diverging Mushroom-Forming Fungi Provides Insights into the Origins of Lignocellulose Decay Capabilities.</title>
        <authorList>
            <person name="Nagy L.G."/>
            <person name="Riley R."/>
            <person name="Tritt A."/>
            <person name="Adam C."/>
            <person name="Daum C."/>
            <person name="Floudas D."/>
            <person name="Sun H."/>
            <person name="Yadav J.S."/>
            <person name="Pangilinan J."/>
            <person name="Larsson K.H."/>
            <person name="Matsuura K."/>
            <person name="Barry K."/>
            <person name="Labutti K."/>
            <person name="Kuo R."/>
            <person name="Ohm R.A."/>
            <person name="Bhattacharya S.S."/>
            <person name="Shirouzu T."/>
            <person name="Yoshinaga Y."/>
            <person name="Martin F.M."/>
            <person name="Grigoriev I.V."/>
            <person name="Hibbett D.S."/>
        </authorList>
    </citation>
    <scope>NUCLEOTIDE SEQUENCE [LARGE SCALE GENOMIC DNA]</scope>
    <source>
        <strain evidence="2 3">L-15889</strain>
    </source>
</reference>
<dbReference type="Gene3D" id="3.40.50.1820">
    <property type="entry name" value="alpha/beta hydrolase"/>
    <property type="match status" value="1"/>
</dbReference>
<protein>
    <submittedName>
        <fullName evidence="2">Alpha/beta-hydrolase</fullName>
    </submittedName>
</protein>
<dbReference type="EMBL" id="KV429049">
    <property type="protein sequence ID" value="KZT70800.1"/>
    <property type="molecule type" value="Genomic_DNA"/>
</dbReference>
<gene>
    <name evidence="2" type="ORF">DAEQUDRAFT_724941</name>
</gene>
<dbReference type="GO" id="GO:0016787">
    <property type="term" value="F:hydrolase activity"/>
    <property type="evidence" value="ECO:0007669"/>
    <property type="project" value="UniProtKB-KW"/>
</dbReference>
<accession>A0A165RIL7</accession>
<dbReference type="STRING" id="1314783.A0A165RIL7"/>